<name>S2DNG3_INDAL</name>
<keyword evidence="6" id="KW-0464">Manganese</keyword>
<dbReference type="InterPro" id="IPR015797">
    <property type="entry name" value="NUDIX_hydrolase-like_dom_sf"/>
</dbReference>
<reference evidence="8 9" key="1">
    <citation type="journal article" date="2013" name="Genome Announc.">
        <title>Draft Genome Sequence of Indibacter alkaliphilus Strain LW1T, Isolated from Lonar Lake, a Haloalkaline Lake in the Buldana District of Maharashtra, India.</title>
        <authorList>
            <person name="Singh A."/>
            <person name="Kumar Jangir P."/>
            <person name="Sharma R."/>
            <person name="Singh A."/>
            <person name="Kumar Pinnaka A."/>
            <person name="Shivaji S."/>
        </authorList>
    </citation>
    <scope>NUCLEOTIDE SEQUENCE [LARGE SCALE GENOMIC DNA]</scope>
    <source>
        <strain evidence="9">CCUG 57479 / KCTC 22604 / LW1</strain>
    </source>
</reference>
<dbReference type="STRING" id="1189612.A33Q_1424"/>
<accession>S2DNG3</accession>
<dbReference type="Proteomes" id="UP000006073">
    <property type="component" value="Unassembled WGS sequence"/>
</dbReference>
<dbReference type="Pfam" id="PF00293">
    <property type="entry name" value="NUDIX"/>
    <property type="match status" value="1"/>
</dbReference>
<evidence type="ECO:0000256" key="2">
    <source>
        <dbReference type="ARBA" id="ARBA00001946"/>
    </source>
</evidence>
<gene>
    <name evidence="8" type="ORF">A33Q_1424</name>
</gene>
<evidence type="ECO:0000256" key="4">
    <source>
        <dbReference type="ARBA" id="ARBA00022801"/>
    </source>
</evidence>
<dbReference type="eggNOG" id="COG0494">
    <property type="taxonomic scope" value="Bacteria"/>
</dbReference>
<feature type="domain" description="Nudix hydrolase" evidence="7">
    <location>
        <begin position="45"/>
        <end position="181"/>
    </location>
</feature>
<protein>
    <submittedName>
        <fullName evidence="8">Nudix hydrolase YeaB</fullName>
    </submittedName>
</protein>
<sequence>MMEFDQVIRKLEQILEKPLPGRKGQITMAPQPVDEERFAQQIRKDFRKGAVLMLFYPDSTGKCYIPFIKRPKYEGVHSGQIAFPGGKMEESDEDLAETALRESEEEIGIDADKVTLLGKMSDLYIPPSNFMVSPFLGFVNEQPNFLPDPKEVERIINCPVEVLMDKNIRKTGSINSRAGFKVNAPYFDIESETVWGATAMMLGEFTYMWERDGF</sequence>
<proteinExistence type="predicted"/>
<keyword evidence="5" id="KW-0460">Magnesium</keyword>
<keyword evidence="3" id="KW-0479">Metal-binding</keyword>
<keyword evidence="4 8" id="KW-0378">Hydrolase</keyword>
<comment type="caution">
    <text evidence="8">The sequence shown here is derived from an EMBL/GenBank/DDBJ whole genome shotgun (WGS) entry which is preliminary data.</text>
</comment>
<keyword evidence="9" id="KW-1185">Reference proteome</keyword>
<dbReference type="EMBL" id="ALWO02000023">
    <property type="protein sequence ID" value="EOZ98770.1"/>
    <property type="molecule type" value="Genomic_DNA"/>
</dbReference>
<dbReference type="PANTHER" id="PTHR12992">
    <property type="entry name" value="NUDIX HYDROLASE"/>
    <property type="match status" value="1"/>
</dbReference>
<evidence type="ECO:0000256" key="6">
    <source>
        <dbReference type="ARBA" id="ARBA00023211"/>
    </source>
</evidence>
<dbReference type="PANTHER" id="PTHR12992:SF11">
    <property type="entry name" value="MITOCHONDRIAL COENZYME A DIPHOSPHATASE NUDT8"/>
    <property type="match status" value="1"/>
</dbReference>
<evidence type="ECO:0000256" key="3">
    <source>
        <dbReference type="ARBA" id="ARBA00022723"/>
    </source>
</evidence>
<evidence type="ECO:0000256" key="1">
    <source>
        <dbReference type="ARBA" id="ARBA00001936"/>
    </source>
</evidence>
<evidence type="ECO:0000313" key="8">
    <source>
        <dbReference type="EMBL" id="EOZ98770.1"/>
    </source>
</evidence>
<comment type="cofactor">
    <cofactor evidence="1">
        <name>Mn(2+)</name>
        <dbReference type="ChEBI" id="CHEBI:29035"/>
    </cofactor>
</comment>
<dbReference type="SUPFAM" id="SSF55811">
    <property type="entry name" value="Nudix"/>
    <property type="match status" value="1"/>
</dbReference>
<evidence type="ECO:0000313" key="9">
    <source>
        <dbReference type="Proteomes" id="UP000006073"/>
    </source>
</evidence>
<evidence type="ECO:0000259" key="7">
    <source>
        <dbReference type="PROSITE" id="PS51462"/>
    </source>
</evidence>
<organism evidence="8 9">
    <name type="scientific">Indibacter alkaliphilus (strain CCUG 57479 / KCTC 22604 / LW1)</name>
    <dbReference type="NCBI Taxonomy" id="1189612"/>
    <lineage>
        <taxon>Bacteria</taxon>
        <taxon>Pseudomonadati</taxon>
        <taxon>Bacteroidota</taxon>
        <taxon>Cytophagia</taxon>
        <taxon>Cytophagales</taxon>
        <taxon>Cyclobacteriaceae</taxon>
    </lineage>
</organism>
<comment type="cofactor">
    <cofactor evidence="2">
        <name>Mg(2+)</name>
        <dbReference type="ChEBI" id="CHEBI:18420"/>
    </cofactor>
</comment>
<dbReference type="PROSITE" id="PS51462">
    <property type="entry name" value="NUDIX"/>
    <property type="match status" value="1"/>
</dbReference>
<dbReference type="GO" id="GO:0046872">
    <property type="term" value="F:metal ion binding"/>
    <property type="evidence" value="ECO:0007669"/>
    <property type="project" value="UniProtKB-KW"/>
</dbReference>
<evidence type="ECO:0000256" key="5">
    <source>
        <dbReference type="ARBA" id="ARBA00022842"/>
    </source>
</evidence>
<dbReference type="InterPro" id="IPR045121">
    <property type="entry name" value="CoAse"/>
</dbReference>
<dbReference type="CDD" id="cd03426">
    <property type="entry name" value="NUDIX_CoAse_Nudt7"/>
    <property type="match status" value="1"/>
</dbReference>
<dbReference type="Gene3D" id="3.90.79.10">
    <property type="entry name" value="Nucleoside Triphosphate Pyrophosphohydrolase"/>
    <property type="match status" value="1"/>
</dbReference>
<dbReference type="AlphaFoldDB" id="S2DNG3"/>
<dbReference type="GO" id="GO:0010945">
    <property type="term" value="F:coenzyme A diphosphatase activity"/>
    <property type="evidence" value="ECO:0007669"/>
    <property type="project" value="InterPro"/>
</dbReference>
<dbReference type="InterPro" id="IPR000086">
    <property type="entry name" value="NUDIX_hydrolase_dom"/>
</dbReference>